<gene>
    <name evidence="2" type="ORF">GCM10009107_32280</name>
</gene>
<feature type="chain" id="PRO_5045432162" evidence="1">
    <location>
        <begin position="37"/>
        <end position="504"/>
    </location>
</feature>
<organism evidence="2 3">
    <name type="scientific">Ideonella azotifigens</name>
    <dbReference type="NCBI Taxonomy" id="513160"/>
    <lineage>
        <taxon>Bacteria</taxon>
        <taxon>Pseudomonadati</taxon>
        <taxon>Pseudomonadota</taxon>
        <taxon>Betaproteobacteria</taxon>
        <taxon>Burkholderiales</taxon>
        <taxon>Sphaerotilaceae</taxon>
        <taxon>Ideonella</taxon>
    </lineage>
</organism>
<accession>A0ABN1K571</accession>
<protein>
    <submittedName>
        <fullName evidence="2">Uncharacterized protein</fullName>
    </submittedName>
</protein>
<dbReference type="EMBL" id="BAAAEW010000021">
    <property type="protein sequence ID" value="GAA0755115.1"/>
    <property type="molecule type" value="Genomic_DNA"/>
</dbReference>
<comment type="caution">
    <text evidence="2">The sequence shown here is derived from an EMBL/GenBank/DDBJ whole genome shotgun (WGS) entry which is preliminary data.</text>
</comment>
<evidence type="ECO:0000256" key="1">
    <source>
        <dbReference type="SAM" id="SignalP"/>
    </source>
</evidence>
<feature type="signal peptide" evidence="1">
    <location>
        <begin position="1"/>
        <end position="36"/>
    </location>
</feature>
<evidence type="ECO:0000313" key="3">
    <source>
        <dbReference type="Proteomes" id="UP001500279"/>
    </source>
</evidence>
<reference evidence="2 3" key="1">
    <citation type="journal article" date="2019" name="Int. J. Syst. Evol. Microbiol.">
        <title>The Global Catalogue of Microorganisms (GCM) 10K type strain sequencing project: providing services to taxonomists for standard genome sequencing and annotation.</title>
        <authorList>
            <consortium name="The Broad Institute Genomics Platform"/>
            <consortium name="The Broad Institute Genome Sequencing Center for Infectious Disease"/>
            <person name="Wu L."/>
            <person name="Ma J."/>
        </authorList>
    </citation>
    <scope>NUCLEOTIDE SEQUENCE [LARGE SCALE GENOMIC DNA]</scope>
    <source>
        <strain evidence="2 3">JCM 15503</strain>
    </source>
</reference>
<proteinExistence type="predicted"/>
<evidence type="ECO:0000313" key="2">
    <source>
        <dbReference type="EMBL" id="GAA0755115.1"/>
    </source>
</evidence>
<keyword evidence="3" id="KW-1185">Reference proteome</keyword>
<keyword evidence="1" id="KW-0732">Signal</keyword>
<sequence>MYEAQLPDNQIPLMESHMKTRLIALAAMAAVGSAHALSPAQIDAARTAGTLKEVYMAGGSAQRLFVGAWFQAQCNPSTFDVFFNGTGAAPSGSNYRAYSCNLKKKVGNWVVGTPVLFVKRDAGGSFQGVNPIATATPQDLMAVNGTCTATGNASPATDILVPSFACNNTVSRLADAGVSDVEPALFQKPVNLPAPQVKVDTTTLDSKAFNQTIMGVVVNKKLYRALQEAQGLIAAGGVIDEAPNKMPTLSRTFVASAMSGQLTGSTADKRGWNIVVPASVDAAVLGKQVNVCRRNIGSGTQASFNVELLNAGCGTGTATYAPVGQTVGTDNSTVVASPALAETGTLAWNLGSGSGAVETCLGTTVEGLPGTAYAIGMLSRENTPTPTGTSTDKGYRFVKLDGVSPARDSAKVGNYKFVYNATMQWSKTTLTDADVKAFLTALRANGGKAAQLNVADVDTQQGVMAAPASYTGAYEDQTDPVTLKFASRMDRNIAASCSPMRIVK</sequence>
<dbReference type="Proteomes" id="UP001500279">
    <property type="component" value="Unassembled WGS sequence"/>
</dbReference>
<name>A0ABN1K571_9BURK</name>